<keyword evidence="2" id="KW-1185">Reference proteome</keyword>
<proteinExistence type="predicted"/>
<dbReference type="Proteomes" id="UP001254165">
    <property type="component" value="Unassembled WGS sequence"/>
</dbReference>
<gene>
    <name evidence="1" type="ORF">QYE77_00125</name>
</gene>
<dbReference type="Pfam" id="PF04465">
    <property type="entry name" value="DUF499"/>
    <property type="match status" value="1"/>
</dbReference>
<accession>A0ABU3NIG7</accession>
<comment type="caution">
    <text evidence="1">The sequence shown here is derived from an EMBL/GenBank/DDBJ whole genome shotgun (WGS) entry which is preliminary data.</text>
</comment>
<dbReference type="Pfam" id="PF13287">
    <property type="entry name" value="Fn3_assoc"/>
    <property type="match status" value="1"/>
</dbReference>
<protein>
    <submittedName>
        <fullName evidence="1">DUF499 domain-containing protein</fullName>
    </submittedName>
</protein>
<organism evidence="1 2">
    <name type="scientific">Thermanaerothrix solaris</name>
    <dbReference type="NCBI Taxonomy" id="3058434"/>
    <lineage>
        <taxon>Bacteria</taxon>
        <taxon>Bacillati</taxon>
        <taxon>Chloroflexota</taxon>
        <taxon>Anaerolineae</taxon>
        <taxon>Anaerolineales</taxon>
        <taxon>Anaerolineaceae</taxon>
        <taxon>Thermanaerothrix</taxon>
    </lineage>
</organism>
<dbReference type="EMBL" id="JAUHMF010000001">
    <property type="protein sequence ID" value="MDT8896656.1"/>
    <property type="molecule type" value="Genomic_DNA"/>
</dbReference>
<dbReference type="InterPro" id="IPR026876">
    <property type="entry name" value="Fn3_assoc_repeat"/>
</dbReference>
<evidence type="ECO:0000313" key="2">
    <source>
        <dbReference type="Proteomes" id="UP001254165"/>
    </source>
</evidence>
<name>A0ABU3NIG7_9CHLR</name>
<evidence type="ECO:0000313" key="1">
    <source>
        <dbReference type="EMBL" id="MDT8896656.1"/>
    </source>
</evidence>
<sequence>MTALQHLSLKSLCQPRAIIFDPQKRDTVLDLGDLVAGKVDPYAFFEENYITEGMKTLLEYTFKRLEGKSEQGVFRLKQAMGGGKTHNLIALGLLAKHPELREKVMGNFYLPDPNLGEVKVIAFSGRETDTPYGLWGELAKQLGKFELFKDLYSPLQAPGQNAWSRLLAGERLLILLDELPPYFQYAHAVPIGHSNLSQVTATALSNLLVAIGRPGCEQVALVITDLAASYESGSAQIADVLRDFENETNRSAMSLEPVRLNSDEFYHILRKRLFESLPNQEQVQEVVQAYVETLRKAKQMDLISETPEEFGARLLSSYPFHPGIRDLYARFRENPGFQQTRGLIRLMRIMAAKLWDSGKAETKLLISAHDLDLNDQQIRTEVTQINNTLENAIAHDIASEGNSVAEQLDHTMNTRDVSDAARLLLMASLANVPNAVLGLSIPEIIYYLAEPGRDLARLKTEVLQNFATQAWYLHSTRDGKLYFKNVENLTAKLESLVKTYLEEQALKELRVRLSEIFEPKLKDVYQKLLIFPALDEIELNQDQVTLLIVTPRIDGLDPHLKEFYKQTTWKNRLAILTGTQNTYSELLQIGKRLRAIQHIIEELKAANTADNDPQMIQAWELRDRILQNFHSAVRETFTVLWYPTSEGLISAELPMQFDSNRYDGEEQIRKVLKEKMKFTDEINGDIFRKKCEARLFTQQSMPWNEIKRRAATNPAWQWHHPSALEDLKKDCVYKDLWREQGGFVDKGPFPPPTTTLSIQQLSRDDDTGEVTLRITPVHGDTIYWEVGGRATTASKKLEGKQLSTKELRISFLCVDSTGVHQTGEPVIWTNTITLKYREYNKGNQKVMELRAAPPADIRYTTDGSDPKTNGARYEGEFVIPPNASIVLAVAERDGIISDILKIDVSHKDQEVKIDPLLPATLRRNFKLSTTQETYQWLDSVEKSHGKIFGVTLMISQAGTYKEWLEMTAYEEKQWTPSQIREALDVMRRIQTEGQVSLECHGLHFPSGEDLNDWIAQNKITVTRDEVEQ</sequence>
<dbReference type="InterPro" id="IPR007555">
    <property type="entry name" value="DUF499"/>
</dbReference>
<dbReference type="RefSeq" id="WP_315623084.1">
    <property type="nucleotide sequence ID" value="NZ_JAUHMF010000001.1"/>
</dbReference>
<reference evidence="1 2" key="1">
    <citation type="submission" date="2023-07" db="EMBL/GenBank/DDBJ databases">
        <title>Novel species of Thermanaerothrix with wide hydrolytic capabilities.</title>
        <authorList>
            <person name="Zayulina K.S."/>
            <person name="Podosokorskaya O.A."/>
            <person name="Elcheninov A.G."/>
        </authorList>
    </citation>
    <scope>NUCLEOTIDE SEQUENCE [LARGE SCALE GENOMIC DNA]</scope>
    <source>
        <strain evidence="1 2">4228-RoL</strain>
    </source>
</reference>